<feature type="region of interest" description="Disordered" evidence="6">
    <location>
        <begin position="38"/>
        <end position="84"/>
    </location>
</feature>
<dbReference type="STRING" id="105231.A0A1Y1IIC5"/>
<feature type="compositionally biased region" description="Low complexity" evidence="6">
    <location>
        <begin position="59"/>
        <end position="72"/>
    </location>
</feature>
<organism evidence="8 9">
    <name type="scientific">Klebsormidium nitens</name>
    <name type="common">Green alga</name>
    <name type="synonym">Ulothrix nitens</name>
    <dbReference type="NCBI Taxonomy" id="105231"/>
    <lineage>
        <taxon>Eukaryota</taxon>
        <taxon>Viridiplantae</taxon>
        <taxon>Streptophyta</taxon>
        <taxon>Klebsormidiophyceae</taxon>
        <taxon>Klebsormidiales</taxon>
        <taxon>Klebsormidiaceae</taxon>
        <taxon>Klebsormidium</taxon>
    </lineage>
</organism>
<evidence type="ECO:0000313" key="9">
    <source>
        <dbReference type="Proteomes" id="UP000054558"/>
    </source>
</evidence>
<feature type="region of interest" description="Disordered" evidence="6">
    <location>
        <begin position="96"/>
        <end position="115"/>
    </location>
</feature>
<feature type="compositionally biased region" description="Basic and acidic residues" evidence="6">
    <location>
        <begin position="43"/>
        <end position="53"/>
    </location>
</feature>
<gene>
    <name evidence="8" type="ORF">KFL_004620110</name>
</gene>
<keyword evidence="9" id="KW-1185">Reference proteome</keyword>
<comment type="subcellular location">
    <subcellularLocation>
        <location evidence="5">Endomembrane system</location>
        <topology evidence="5">Peripheral membrane protein</topology>
        <orientation evidence="5">Cytoplasmic side</orientation>
    </subcellularLocation>
</comment>
<keyword evidence="3" id="KW-0653">Protein transport</keyword>
<evidence type="ECO:0000256" key="1">
    <source>
        <dbReference type="ARBA" id="ARBA00005324"/>
    </source>
</evidence>
<keyword evidence="2" id="KW-0813">Transport</keyword>
<dbReference type="OrthoDB" id="1877176at2759"/>
<keyword evidence="4" id="KW-0472">Membrane</keyword>
<dbReference type="GO" id="GO:0005770">
    <property type="term" value="C:late endosome"/>
    <property type="evidence" value="ECO:0000318"/>
    <property type="project" value="GO_Central"/>
</dbReference>
<evidence type="ECO:0000256" key="3">
    <source>
        <dbReference type="ARBA" id="ARBA00022927"/>
    </source>
</evidence>
<evidence type="ECO:0000256" key="6">
    <source>
        <dbReference type="SAM" id="MobiDB-lite"/>
    </source>
</evidence>
<name>A0A1Y1IIC5_KLENI</name>
<dbReference type="EMBL" id="DF237411">
    <property type="protein sequence ID" value="GAQ88831.1"/>
    <property type="molecule type" value="Genomic_DNA"/>
</dbReference>
<feature type="domain" description="MHD" evidence="7">
    <location>
        <begin position="361"/>
        <end position="611"/>
    </location>
</feature>
<accession>A0A1Y1IIC5</accession>
<dbReference type="SUPFAM" id="SSF49447">
    <property type="entry name" value="Second domain of Mu2 adaptin subunit (ap50) of ap2 adaptor"/>
    <property type="match status" value="1"/>
</dbReference>
<comment type="similarity">
    <text evidence="1">Belongs to the adaptor complexes medium subunit family.</text>
</comment>
<dbReference type="InterPro" id="IPR028565">
    <property type="entry name" value="MHD"/>
</dbReference>
<dbReference type="GO" id="GO:0005764">
    <property type="term" value="C:lysosome"/>
    <property type="evidence" value="ECO:0000318"/>
    <property type="project" value="GO_Central"/>
</dbReference>
<sequence length="676" mass="71762">MEACALRALWILSSSSGEVCFSRKFPSVERQWRQLQSAATDAARLEKPSRSSEDGSNLQPEQPQSVQSVSPENAPNGSRPGVRTMPFVTQRLAPDHTGSVAQQSGHGKQSDGSLEIGGRIPFDAEVARCFQKHQEAMRASQGLRKLGNPAGTDAWLDDPLTQHVIGLRTDGGLLWPVVKHHAQGAFTILVLPLVDPFVVESFQALQCYESVNSSSAPKIADLSTLVLLTPAITMALAVAAALGNVLTPPPAIPPPSAPSAASLYSFGLVDSLTGFAKSGSQKGGGVPSVRTEPAGSSAGVLRKEDKDALRTFIAGAMPMGRPLDLNPSLTSALASNGFGAADVPPADLTQPYWKPYLYRGKQRLFLMVRERVTAALFDRPEVEDVVSISGEVVCRADLEGLPDVTVPLSFPRGASVRALSVHPNAQSPEPTPYGATLCLSPPLGLFTLARYQAPGRCEKAPIRGFLQIQLLSESKAAVLIRLTLMEGLRKESSLEHCTLTIPFPGRTIVSVEGTPSVGSLAPQDGSLVWRVVTPGRWFGGKTGEATLSATVLTAPGLKGPGTTMPEAGPMDYTADDVDDDATTSSASRPATWADPFAWDQYSHARVSFKVSGCSLTETAIDTSKVLIYPPAKASVEATYEVVEGDYILWNSLGKSPPLHHLPFLERHGANASSPIA</sequence>
<dbReference type="OMA" id="SYHPCAQ"/>
<dbReference type="GO" id="GO:0005829">
    <property type="term" value="C:cytosol"/>
    <property type="evidence" value="ECO:0000318"/>
    <property type="project" value="GO_Central"/>
</dbReference>
<dbReference type="PANTHER" id="PTHR16082">
    <property type="entry name" value="AP-5 COMPLEX SUBUNIT MU-1"/>
    <property type="match status" value="1"/>
</dbReference>
<evidence type="ECO:0000313" key="8">
    <source>
        <dbReference type="EMBL" id="GAQ88831.1"/>
    </source>
</evidence>
<dbReference type="AlphaFoldDB" id="A0A1Y1IIC5"/>
<dbReference type="GO" id="GO:0030119">
    <property type="term" value="C:AP-type membrane coat adaptor complex"/>
    <property type="evidence" value="ECO:0000318"/>
    <property type="project" value="GO_Central"/>
</dbReference>
<proteinExistence type="inferred from homology"/>
<dbReference type="Gene3D" id="2.60.40.1170">
    <property type="entry name" value="Mu homology domain, subdomain B"/>
    <property type="match status" value="1"/>
</dbReference>
<dbReference type="PROSITE" id="PS51072">
    <property type="entry name" value="MHD"/>
    <property type="match status" value="1"/>
</dbReference>
<dbReference type="InterPro" id="IPR036168">
    <property type="entry name" value="AP2_Mu_C_sf"/>
</dbReference>
<protein>
    <submittedName>
        <fullName evidence="8">Clathrin adaptor complexes medium subunit family protein</fullName>
    </submittedName>
</protein>
<dbReference type="GO" id="GO:0016197">
    <property type="term" value="P:endosomal transport"/>
    <property type="evidence" value="ECO:0000318"/>
    <property type="project" value="GO_Central"/>
</dbReference>
<evidence type="ECO:0000259" key="7">
    <source>
        <dbReference type="PROSITE" id="PS51072"/>
    </source>
</evidence>
<evidence type="ECO:0000256" key="5">
    <source>
        <dbReference type="ARBA" id="ARBA00029433"/>
    </source>
</evidence>
<dbReference type="GO" id="GO:0015031">
    <property type="term" value="P:protein transport"/>
    <property type="evidence" value="ECO:0007669"/>
    <property type="project" value="UniProtKB-KW"/>
</dbReference>
<reference evidence="8 9" key="1">
    <citation type="journal article" date="2014" name="Nat. Commun.">
        <title>Klebsormidium flaccidum genome reveals primary factors for plant terrestrial adaptation.</title>
        <authorList>
            <person name="Hori K."/>
            <person name="Maruyama F."/>
            <person name="Fujisawa T."/>
            <person name="Togashi T."/>
            <person name="Yamamoto N."/>
            <person name="Seo M."/>
            <person name="Sato S."/>
            <person name="Yamada T."/>
            <person name="Mori H."/>
            <person name="Tajima N."/>
            <person name="Moriyama T."/>
            <person name="Ikeuchi M."/>
            <person name="Watanabe M."/>
            <person name="Wada H."/>
            <person name="Kobayashi K."/>
            <person name="Saito M."/>
            <person name="Masuda T."/>
            <person name="Sasaki-Sekimoto Y."/>
            <person name="Mashiguchi K."/>
            <person name="Awai K."/>
            <person name="Shimojima M."/>
            <person name="Masuda S."/>
            <person name="Iwai M."/>
            <person name="Nobusawa T."/>
            <person name="Narise T."/>
            <person name="Kondo S."/>
            <person name="Saito H."/>
            <person name="Sato R."/>
            <person name="Murakawa M."/>
            <person name="Ihara Y."/>
            <person name="Oshima-Yamada Y."/>
            <person name="Ohtaka K."/>
            <person name="Satoh M."/>
            <person name="Sonobe K."/>
            <person name="Ishii M."/>
            <person name="Ohtani R."/>
            <person name="Kanamori-Sato M."/>
            <person name="Honoki R."/>
            <person name="Miyazaki D."/>
            <person name="Mochizuki H."/>
            <person name="Umetsu J."/>
            <person name="Higashi K."/>
            <person name="Shibata D."/>
            <person name="Kamiya Y."/>
            <person name="Sato N."/>
            <person name="Nakamura Y."/>
            <person name="Tabata S."/>
            <person name="Ida S."/>
            <person name="Kurokawa K."/>
            <person name="Ohta H."/>
        </authorList>
    </citation>
    <scope>NUCLEOTIDE SEQUENCE [LARGE SCALE GENOMIC DNA]</scope>
    <source>
        <strain evidence="8 9">NIES-2285</strain>
    </source>
</reference>
<evidence type="ECO:0000256" key="4">
    <source>
        <dbReference type="ARBA" id="ARBA00023136"/>
    </source>
</evidence>
<dbReference type="PANTHER" id="PTHR16082:SF2">
    <property type="entry name" value="AP-5 COMPLEX SUBUNIT MU-1"/>
    <property type="match status" value="1"/>
</dbReference>
<dbReference type="Pfam" id="PF00928">
    <property type="entry name" value="Adap_comp_sub"/>
    <property type="match status" value="1"/>
</dbReference>
<evidence type="ECO:0000256" key="2">
    <source>
        <dbReference type="ARBA" id="ARBA00022448"/>
    </source>
</evidence>
<feature type="region of interest" description="Disordered" evidence="6">
    <location>
        <begin position="279"/>
        <end position="299"/>
    </location>
</feature>
<dbReference type="Proteomes" id="UP000054558">
    <property type="component" value="Unassembled WGS sequence"/>
</dbReference>
<feature type="compositionally biased region" description="Polar residues" evidence="6">
    <location>
        <begin position="99"/>
        <end position="112"/>
    </location>
</feature>
<dbReference type="InterPro" id="IPR039591">
    <property type="entry name" value="AP5M1"/>
</dbReference>